<comment type="caution">
    <text evidence="2">The sequence shown here is derived from an EMBL/GenBank/DDBJ whole genome shotgun (WGS) entry which is preliminary data.</text>
</comment>
<evidence type="ECO:0000313" key="3">
    <source>
        <dbReference type="Proteomes" id="UP000557566"/>
    </source>
</evidence>
<accession>A0A8H4PSZ1</accession>
<reference evidence="2 3" key="1">
    <citation type="journal article" date="2020" name="Genome Biol. Evol.">
        <title>A new high-quality draft genome assembly of the Chinese cordyceps Ophiocordyceps sinensis.</title>
        <authorList>
            <person name="Shu R."/>
            <person name="Zhang J."/>
            <person name="Meng Q."/>
            <person name="Zhang H."/>
            <person name="Zhou G."/>
            <person name="Li M."/>
            <person name="Wu P."/>
            <person name="Zhao Y."/>
            <person name="Chen C."/>
            <person name="Qin Q."/>
        </authorList>
    </citation>
    <scope>NUCLEOTIDE SEQUENCE [LARGE SCALE GENOMIC DNA]</scope>
    <source>
        <strain evidence="2 3">IOZ07</strain>
    </source>
</reference>
<evidence type="ECO:0000313" key="2">
    <source>
        <dbReference type="EMBL" id="KAF4509873.1"/>
    </source>
</evidence>
<dbReference type="EMBL" id="JAAVMX010000003">
    <property type="protein sequence ID" value="KAF4509873.1"/>
    <property type="molecule type" value="Genomic_DNA"/>
</dbReference>
<keyword evidence="3" id="KW-1185">Reference proteome</keyword>
<organism evidence="2 3">
    <name type="scientific">Ophiocordyceps sinensis</name>
    <dbReference type="NCBI Taxonomy" id="72228"/>
    <lineage>
        <taxon>Eukaryota</taxon>
        <taxon>Fungi</taxon>
        <taxon>Dikarya</taxon>
        <taxon>Ascomycota</taxon>
        <taxon>Pezizomycotina</taxon>
        <taxon>Sordariomycetes</taxon>
        <taxon>Hypocreomycetidae</taxon>
        <taxon>Hypocreales</taxon>
        <taxon>Ophiocordycipitaceae</taxon>
        <taxon>Ophiocordyceps</taxon>
    </lineage>
</organism>
<evidence type="ECO:0000256" key="1">
    <source>
        <dbReference type="SAM" id="MobiDB-lite"/>
    </source>
</evidence>
<gene>
    <name evidence="2" type="ORF">G6O67_001811</name>
</gene>
<sequence length="105" mass="11905">MRGVKAGHELTGKRDEKMRKSRYGCPDNQPAWASRSEGPRYKGLRYKGPPVGSKNNSLHRSHFRRTIFSKRSLPWLIQAPSPQGLRALFLGLRGHHDLSQLPEGC</sequence>
<feature type="compositionally biased region" description="Basic and acidic residues" evidence="1">
    <location>
        <begin position="1"/>
        <end position="18"/>
    </location>
</feature>
<dbReference type="Proteomes" id="UP000557566">
    <property type="component" value="Unassembled WGS sequence"/>
</dbReference>
<feature type="region of interest" description="Disordered" evidence="1">
    <location>
        <begin position="1"/>
        <end position="58"/>
    </location>
</feature>
<protein>
    <submittedName>
        <fullName evidence="2">Uncharacterized protein</fullName>
    </submittedName>
</protein>
<proteinExistence type="predicted"/>
<name>A0A8H4PSZ1_9HYPO</name>
<dbReference type="AlphaFoldDB" id="A0A8H4PSZ1"/>